<reference evidence="4 5" key="1">
    <citation type="submission" date="2018-02" db="EMBL/GenBank/DDBJ databases">
        <title>The genomes of Aspergillus section Nigri reveals drivers in fungal speciation.</title>
        <authorList>
            <consortium name="DOE Joint Genome Institute"/>
            <person name="Vesth T.C."/>
            <person name="Nybo J."/>
            <person name="Theobald S."/>
            <person name="Brandl J."/>
            <person name="Frisvad J.C."/>
            <person name="Nielsen K.F."/>
            <person name="Lyhne E.K."/>
            <person name="Kogle M.E."/>
            <person name="Kuo A."/>
            <person name="Riley R."/>
            <person name="Clum A."/>
            <person name="Nolan M."/>
            <person name="Lipzen A."/>
            <person name="Salamov A."/>
            <person name="Henrissat B."/>
            <person name="Wiebenga A."/>
            <person name="De vries R.P."/>
            <person name="Grigoriev I.V."/>
            <person name="Mortensen U.H."/>
            <person name="Andersen M.R."/>
            <person name="Baker S.E."/>
        </authorList>
    </citation>
    <scope>NUCLEOTIDE SEQUENCE [LARGE SCALE GENOMIC DNA]</scope>
    <source>
        <strain evidence="4 5">CBS 707.79</strain>
    </source>
</reference>
<dbReference type="EC" id="2.7.7.48" evidence="1"/>
<dbReference type="InterPro" id="IPR057503">
    <property type="entry name" value="PH_RdRP"/>
</dbReference>
<comment type="catalytic activity">
    <reaction evidence="1">
        <text>RNA(n) + a ribonucleoside 5'-triphosphate = RNA(n+1) + diphosphate</text>
        <dbReference type="Rhea" id="RHEA:21248"/>
        <dbReference type="Rhea" id="RHEA-COMP:14527"/>
        <dbReference type="Rhea" id="RHEA-COMP:17342"/>
        <dbReference type="ChEBI" id="CHEBI:33019"/>
        <dbReference type="ChEBI" id="CHEBI:61557"/>
        <dbReference type="ChEBI" id="CHEBI:140395"/>
        <dbReference type="EC" id="2.7.7.48"/>
    </reaction>
</comment>
<feature type="domain" description="RdRP-like PH" evidence="3">
    <location>
        <begin position="129"/>
        <end position="273"/>
    </location>
</feature>
<dbReference type="Proteomes" id="UP000247810">
    <property type="component" value="Unassembled WGS sequence"/>
</dbReference>
<evidence type="ECO:0000313" key="4">
    <source>
        <dbReference type="EMBL" id="PYH92297.1"/>
    </source>
</evidence>
<evidence type="ECO:0000313" key="5">
    <source>
        <dbReference type="Proteomes" id="UP000247810"/>
    </source>
</evidence>
<dbReference type="EMBL" id="KZ825920">
    <property type="protein sequence ID" value="PYH92297.1"/>
    <property type="molecule type" value="Genomic_DNA"/>
</dbReference>
<dbReference type="GO" id="GO:0003968">
    <property type="term" value="F:RNA-directed RNA polymerase activity"/>
    <property type="evidence" value="ECO:0007669"/>
    <property type="project" value="UniProtKB-KW"/>
</dbReference>
<dbReference type="OrthoDB" id="6513042at2759"/>
<accession>A0A319DDE2</accession>
<dbReference type="PANTHER" id="PTHR23079">
    <property type="entry name" value="RNA-DEPENDENT RNA POLYMERASE"/>
    <property type="match status" value="1"/>
</dbReference>
<dbReference type="GO" id="GO:0003723">
    <property type="term" value="F:RNA binding"/>
    <property type="evidence" value="ECO:0007669"/>
    <property type="project" value="UniProtKB-KW"/>
</dbReference>
<dbReference type="Pfam" id="PF05183">
    <property type="entry name" value="RdRP"/>
    <property type="match status" value="1"/>
</dbReference>
<evidence type="ECO:0000256" key="1">
    <source>
        <dbReference type="RuleBase" id="RU363098"/>
    </source>
</evidence>
<evidence type="ECO:0000259" key="3">
    <source>
        <dbReference type="Pfam" id="PF25358"/>
    </source>
</evidence>
<protein>
    <recommendedName>
        <fullName evidence="1">RNA-dependent RNA polymerase</fullName>
        <ecNumber evidence="1">2.7.7.48</ecNumber>
    </recommendedName>
</protein>
<dbReference type="Pfam" id="PF25358">
    <property type="entry name" value="PH_fung_RdRP"/>
    <property type="match status" value="1"/>
</dbReference>
<dbReference type="GO" id="GO:0030422">
    <property type="term" value="P:siRNA processing"/>
    <property type="evidence" value="ECO:0007669"/>
    <property type="project" value="TreeGrafter"/>
</dbReference>
<keyword evidence="1" id="KW-0694">RNA-binding</keyword>
<keyword evidence="1" id="KW-0548">Nucleotidyltransferase</keyword>
<evidence type="ECO:0000259" key="2">
    <source>
        <dbReference type="Pfam" id="PF05183"/>
    </source>
</evidence>
<dbReference type="VEuPathDB" id="FungiDB:BO71DRAFT_357624"/>
<dbReference type="PANTHER" id="PTHR23079:SF17">
    <property type="entry name" value="RNA-DEPENDENT RNA POLYMERASE"/>
    <property type="match status" value="1"/>
</dbReference>
<proteinExistence type="inferred from homology"/>
<organism evidence="4 5">
    <name type="scientific">Aspergillus ellipticus CBS 707.79</name>
    <dbReference type="NCBI Taxonomy" id="1448320"/>
    <lineage>
        <taxon>Eukaryota</taxon>
        <taxon>Fungi</taxon>
        <taxon>Dikarya</taxon>
        <taxon>Ascomycota</taxon>
        <taxon>Pezizomycotina</taxon>
        <taxon>Eurotiomycetes</taxon>
        <taxon>Eurotiomycetidae</taxon>
        <taxon>Eurotiales</taxon>
        <taxon>Aspergillaceae</taxon>
        <taxon>Aspergillus</taxon>
        <taxon>Aspergillus subgen. Circumdati</taxon>
    </lineage>
</organism>
<keyword evidence="1" id="KW-0808">Transferase</keyword>
<sequence length="1216" mass="139083">MEVFLHNLPAPLADEGLKKQLEPHLKKLGIVDFLCEKPKKKNFGNITFLHREDGQRFLQHHGEEVIPSTMTARGRPRLKSKLQLMGTDVFCKPSKNAPHEFALRSLRHNAEQRGRDRLQKYEDEKHVSVRILSFACGYSEFTDQKMWFMPEVNWLDKGVMRFKKRSIIVKLDTNYTIRIPISTVVELVWSRNGDMLLTLSTVPYFFSRDDTDTITSQFLGLTIKVAKNATMVPSQSRKCSLGEEHAETVGQCLVYKFMTSPIDLLAAIQDLKEWEIPIVHHDIGWLPVGDASKLSSQMKNLMEELATYTRKRSLPFGILYQLQALAYNAYLPPYTVRGLARKLCQLMKAEGKCITVLAMKKMFDMIDWPSPHGNPADFEVDSLMELLKENEKEIRQDLLQTGHILGPTRNLAQIHKVMVTPTRVSLHGPELEPKNRILRRFPNHHDYFIRVQFCDESGQDLHFNSHVSHNDVFARFKSVLTQGIQIAGRRYSFLGWSHSSLRSHAVWFSAPFVDDNGEFQTHFSIIKALGDFSKIQSPARCAARIGQAFTETPFSINLTSSSIDVEEIPDVTSKDGMRVFSDGVGTLSWDVAAFIWDNIPREKGYPTCFQVRMGGAKGMLAVDSRLEGTQILIRPSMVKFQGDMNDLEICDMAAKPIRLVLNRQMIKIMEDMGVSENWFFDLQTTALKELRLITSNAHNTEAFIKRQMICESIGLFRLFRYCYLLPLDFKKEPFLRSLVEAVVLKELRLLKHKARIPVRQGITLFGIMDETGFLETGQVYITYNPMHGRHALPPEAGKVLVTRSPALHGGDIQFAENVIPPDDHPLAELQNCIVFSSKGDRDLPSQLSGGDLDGDIFNIIWDPEAHPLRTFDPADYPRVTPVDIGRPVERNDMAEFFVDFMRTDHLGVIAIKHMILADQEDDGISHPDCQKLAQLHSTAVDFSKTGIPVQLNEIPRSNNFRPDFLAPGPQAYIHNKSEILLDQYIVQSAYDEDDDVEPIRKYYRSEKILGKLYRAIDERKIWFDDVHSKVKPDEDGFWNEFLWSSLERCEKFAPMSWERCLDEGRRIRLAYEEAIFSTRNEYSTHPVDPISELEVVIGSIMSNTGVQTRRQRDQSTKLADEFDRIATWIMGQLRKKGAGVSSETGQPVSFDSLELCFASIHVGGETNQDSTRRRRIEYGELKSFRIIAACALLFELDLLEKRRKRAELHGRSFDKK</sequence>
<dbReference type="GO" id="GO:0031380">
    <property type="term" value="C:nuclear RNA-directed RNA polymerase complex"/>
    <property type="evidence" value="ECO:0007669"/>
    <property type="project" value="TreeGrafter"/>
</dbReference>
<comment type="similarity">
    <text evidence="1">Belongs to the RdRP family.</text>
</comment>
<dbReference type="AlphaFoldDB" id="A0A319DDE2"/>
<feature type="domain" description="RDRP core" evidence="2">
    <location>
        <begin position="419"/>
        <end position="1016"/>
    </location>
</feature>
<dbReference type="InterPro" id="IPR057596">
    <property type="entry name" value="RDRP_core"/>
</dbReference>
<name>A0A319DDE2_9EURO</name>
<keyword evidence="5" id="KW-1185">Reference proteome</keyword>
<dbReference type="STRING" id="1448320.A0A319DDE2"/>
<gene>
    <name evidence="4" type="ORF">BO71DRAFT_357624</name>
</gene>
<dbReference type="InterPro" id="IPR007855">
    <property type="entry name" value="RDRP"/>
</dbReference>
<keyword evidence="1 4" id="KW-0696">RNA-directed RNA polymerase</keyword>